<sequence length="336" mass="36497">MHIWSSIARLFQRRSLQLAPLTLAYAGPDSRELQQVDLFPAEPVSPAHASASSSRSVDGTAGEVGAPPPPPLLIFIHGGAWRSGDKSDHYSMARYLSKRGVSVALVNYRLSTATGGQVLHPAHAQDAFRAVEFLLVEDPKHPPEEWRKTFDASRTVLVGHSVGAHMVAAMSLNAGSKSTTSEADAVAPMPSLGRQARRRIRAWVGVSGIYSIISMLRAYPDYISFVEQAFGNGAQKGDAKRYLPASLESWTLAMPGTYAAPTHNAPKVHLLHSREDELLSVGQTTEAAEHLKRLLETRGGSVTVDLDSYKGTHDGSLQTEAYFETLLSILKQEHIL</sequence>
<name>A0A0P1BNM9_9BASI</name>
<protein>
    <submittedName>
        <fullName evidence="4">Related to serine protease</fullName>
    </submittedName>
</protein>
<dbReference type="EMBL" id="CCYA01000265">
    <property type="protein sequence ID" value="CEH17744.1"/>
    <property type="molecule type" value="Genomic_DNA"/>
</dbReference>
<evidence type="ECO:0000256" key="1">
    <source>
        <dbReference type="ARBA" id="ARBA00022801"/>
    </source>
</evidence>
<keyword evidence="5" id="KW-1185">Reference proteome</keyword>
<dbReference type="InterPro" id="IPR050300">
    <property type="entry name" value="GDXG_lipolytic_enzyme"/>
</dbReference>
<evidence type="ECO:0000256" key="2">
    <source>
        <dbReference type="SAM" id="MobiDB-lite"/>
    </source>
</evidence>
<accession>A0A0P1BNM9</accession>
<dbReference type="Proteomes" id="UP000054845">
    <property type="component" value="Unassembled WGS sequence"/>
</dbReference>
<evidence type="ECO:0000259" key="3">
    <source>
        <dbReference type="Pfam" id="PF20434"/>
    </source>
</evidence>
<keyword evidence="1" id="KW-0378">Hydrolase</keyword>
<dbReference type="InterPro" id="IPR029058">
    <property type="entry name" value="AB_hydrolase_fold"/>
</dbReference>
<dbReference type="AlphaFoldDB" id="A0A0P1BNM9"/>
<feature type="compositionally biased region" description="Low complexity" evidence="2">
    <location>
        <begin position="44"/>
        <end position="56"/>
    </location>
</feature>
<feature type="domain" description="BD-FAE-like" evidence="3">
    <location>
        <begin position="70"/>
        <end position="290"/>
    </location>
</feature>
<dbReference type="PANTHER" id="PTHR48081:SF33">
    <property type="entry name" value="KYNURENINE FORMAMIDASE"/>
    <property type="match status" value="1"/>
</dbReference>
<organism evidence="4 5">
    <name type="scientific">Ceraceosorus bombacis</name>
    <dbReference type="NCBI Taxonomy" id="401625"/>
    <lineage>
        <taxon>Eukaryota</taxon>
        <taxon>Fungi</taxon>
        <taxon>Dikarya</taxon>
        <taxon>Basidiomycota</taxon>
        <taxon>Ustilaginomycotina</taxon>
        <taxon>Exobasidiomycetes</taxon>
        <taxon>Ceraceosorales</taxon>
        <taxon>Ceraceosoraceae</taxon>
        <taxon>Ceraceosorus</taxon>
    </lineage>
</organism>
<keyword evidence="4" id="KW-0645">Protease</keyword>
<dbReference type="InterPro" id="IPR049492">
    <property type="entry name" value="BD-FAE-like_dom"/>
</dbReference>
<dbReference type="PANTHER" id="PTHR48081">
    <property type="entry name" value="AB HYDROLASE SUPERFAMILY PROTEIN C4A8.06C"/>
    <property type="match status" value="1"/>
</dbReference>
<evidence type="ECO:0000313" key="4">
    <source>
        <dbReference type="EMBL" id="CEH17744.1"/>
    </source>
</evidence>
<reference evidence="5" key="1">
    <citation type="submission" date="2014-09" db="EMBL/GenBank/DDBJ databases">
        <authorList>
            <person name="Sharma Rahul"/>
            <person name="Thines Marco"/>
        </authorList>
    </citation>
    <scope>NUCLEOTIDE SEQUENCE [LARGE SCALE GENOMIC DNA]</scope>
</reference>
<dbReference type="OrthoDB" id="6495301at2759"/>
<proteinExistence type="predicted"/>
<feature type="region of interest" description="Disordered" evidence="2">
    <location>
        <begin position="44"/>
        <end position="63"/>
    </location>
</feature>
<dbReference type="Pfam" id="PF20434">
    <property type="entry name" value="BD-FAE"/>
    <property type="match status" value="1"/>
</dbReference>
<dbReference type="GO" id="GO:0006508">
    <property type="term" value="P:proteolysis"/>
    <property type="evidence" value="ECO:0007669"/>
    <property type="project" value="UniProtKB-KW"/>
</dbReference>
<evidence type="ECO:0000313" key="5">
    <source>
        <dbReference type="Proteomes" id="UP000054845"/>
    </source>
</evidence>
<dbReference type="GO" id="GO:0008233">
    <property type="term" value="F:peptidase activity"/>
    <property type="evidence" value="ECO:0007669"/>
    <property type="project" value="UniProtKB-KW"/>
</dbReference>
<dbReference type="Gene3D" id="3.40.50.1820">
    <property type="entry name" value="alpha/beta hydrolase"/>
    <property type="match status" value="1"/>
</dbReference>
<dbReference type="SUPFAM" id="SSF53474">
    <property type="entry name" value="alpha/beta-Hydrolases"/>
    <property type="match status" value="1"/>
</dbReference>
<dbReference type="STRING" id="401625.A0A0P1BNM9"/>